<sequence>MNNHLKDRTNRSVFFPVKIGTLELKNRLVFAPISLTLGSRERWDEFLAARARGGVGLVMVASGMIMRNLPDRGVRLYSDEFIPELRTISSLVHAQGAKVGIQVHHLGRQNFGWGPALGPSPIPCPVTRLLPRKLTTSEVEDFTGSRRHSHSGRLQTGK</sequence>
<dbReference type="EMBL" id="JACQWF010000253">
    <property type="protein sequence ID" value="MBI4595834.1"/>
    <property type="molecule type" value="Genomic_DNA"/>
</dbReference>
<dbReference type="InterPro" id="IPR001155">
    <property type="entry name" value="OxRdtase_FMN_N"/>
</dbReference>
<comment type="cofactor">
    <cofactor evidence="2">
        <name>[4Fe-4S] cluster</name>
        <dbReference type="ChEBI" id="CHEBI:49883"/>
    </cofactor>
</comment>
<protein>
    <recommendedName>
        <fullName evidence="10">NADH:flavin oxidoreductase/NADH oxidase N-terminal domain-containing protein</fullName>
    </recommendedName>
</protein>
<comment type="caution">
    <text evidence="11">The sequence shown here is derived from an EMBL/GenBank/DDBJ whole genome shotgun (WGS) entry which is preliminary data.</text>
</comment>
<evidence type="ECO:0000256" key="1">
    <source>
        <dbReference type="ARBA" id="ARBA00001917"/>
    </source>
</evidence>
<evidence type="ECO:0000256" key="8">
    <source>
        <dbReference type="ARBA" id="ARBA00023014"/>
    </source>
</evidence>
<feature type="region of interest" description="Disordered" evidence="9">
    <location>
        <begin position="137"/>
        <end position="158"/>
    </location>
</feature>
<dbReference type="GO" id="GO:0051536">
    <property type="term" value="F:iron-sulfur cluster binding"/>
    <property type="evidence" value="ECO:0007669"/>
    <property type="project" value="UniProtKB-KW"/>
</dbReference>
<dbReference type="PANTHER" id="PTHR42917">
    <property type="entry name" value="2,4-DIENOYL-COA REDUCTASE"/>
    <property type="match status" value="1"/>
</dbReference>
<evidence type="ECO:0000256" key="2">
    <source>
        <dbReference type="ARBA" id="ARBA00001966"/>
    </source>
</evidence>
<keyword evidence="8" id="KW-0411">Iron-sulfur</keyword>
<organism evidence="11 12">
    <name type="scientific">Tectimicrobiota bacterium</name>
    <dbReference type="NCBI Taxonomy" id="2528274"/>
    <lineage>
        <taxon>Bacteria</taxon>
        <taxon>Pseudomonadati</taxon>
        <taxon>Nitrospinota/Tectimicrobiota group</taxon>
        <taxon>Candidatus Tectimicrobiota</taxon>
    </lineage>
</organism>
<dbReference type="Gene3D" id="3.20.20.70">
    <property type="entry name" value="Aldolase class I"/>
    <property type="match status" value="1"/>
</dbReference>
<keyword evidence="3" id="KW-0285">Flavoprotein</keyword>
<evidence type="ECO:0000256" key="3">
    <source>
        <dbReference type="ARBA" id="ARBA00022630"/>
    </source>
</evidence>
<feature type="domain" description="NADH:flavin oxidoreductase/NADH oxidase N-terminal" evidence="10">
    <location>
        <begin position="13"/>
        <end position="110"/>
    </location>
</feature>
<keyword evidence="7" id="KW-0408">Iron</keyword>
<evidence type="ECO:0000256" key="7">
    <source>
        <dbReference type="ARBA" id="ARBA00023004"/>
    </source>
</evidence>
<keyword evidence="5" id="KW-0479">Metal-binding</keyword>
<evidence type="ECO:0000256" key="5">
    <source>
        <dbReference type="ARBA" id="ARBA00022723"/>
    </source>
</evidence>
<evidence type="ECO:0000313" key="12">
    <source>
        <dbReference type="Proteomes" id="UP000772181"/>
    </source>
</evidence>
<dbReference type="GO" id="GO:0016491">
    <property type="term" value="F:oxidoreductase activity"/>
    <property type="evidence" value="ECO:0007669"/>
    <property type="project" value="UniProtKB-KW"/>
</dbReference>
<dbReference type="Proteomes" id="UP000772181">
    <property type="component" value="Unassembled WGS sequence"/>
</dbReference>
<accession>A0A933GN58</accession>
<gene>
    <name evidence="11" type="ORF">HY730_05570</name>
</gene>
<dbReference type="GO" id="GO:0046872">
    <property type="term" value="F:metal ion binding"/>
    <property type="evidence" value="ECO:0007669"/>
    <property type="project" value="UniProtKB-KW"/>
</dbReference>
<name>A0A933GN58_UNCTE</name>
<dbReference type="InterPro" id="IPR051793">
    <property type="entry name" value="NADH:flavin_oxidoreductase"/>
</dbReference>
<evidence type="ECO:0000256" key="4">
    <source>
        <dbReference type="ARBA" id="ARBA00022643"/>
    </source>
</evidence>
<keyword evidence="4" id="KW-0288">FMN</keyword>
<dbReference type="InterPro" id="IPR013785">
    <property type="entry name" value="Aldolase_TIM"/>
</dbReference>
<proteinExistence type="predicted"/>
<evidence type="ECO:0000313" key="11">
    <source>
        <dbReference type="EMBL" id="MBI4595834.1"/>
    </source>
</evidence>
<dbReference type="SUPFAM" id="SSF51395">
    <property type="entry name" value="FMN-linked oxidoreductases"/>
    <property type="match status" value="1"/>
</dbReference>
<dbReference type="AlphaFoldDB" id="A0A933GN58"/>
<dbReference type="Pfam" id="PF00724">
    <property type="entry name" value="Oxidored_FMN"/>
    <property type="match status" value="1"/>
</dbReference>
<evidence type="ECO:0000256" key="9">
    <source>
        <dbReference type="SAM" id="MobiDB-lite"/>
    </source>
</evidence>
<comment type="cofactor">
    <cofactor evidence="1">
        <name>FMN</name>
        <dbReference type="ChEBI" id="CHEBI:58210"/>
    </cofactor>
</comment>
<dbReference type="GO" id="GO:0010181">
    <property type="term" value="F:FMN binding"/>
    <property type="evidence" value="ECO:0007669"/>
    <property type="project" value="InterPro"/>
</dbReference>
<dbReference type="PANTHER" id="PTHR42917:SF2">
    <property type="entry name" value="2,4-DIENOYL-COA REDUCTASE [(2E)-ENOYL-COA-PRODUCING]"/>
    <property type="match status" value="1"/>
</dbReference>
<evidence type="ECO:0000256" key="6">
    <source>
        <dbReference type="ARBA" id="ARBA00023002"/>
    </source>
</evidence>
<reference evidence="11" key="1">
    <citation type="submission" date="2020-07" db="EMBL/GenBank/DDBJ databases">
        <title>Huge and variable diversity of episymbiotic CPR bacteria and DPANN archaea in groundwater ecosystems.</title>
        <authorList>
            <person name="He C.Y."/>
            <person name="Keren R."/>
            <person name="Whittaker M."/>
            <person name="Farag I.F."/>
            <person name="Doudna J."/>
            <person name="Cate J.H.D."/>
            <person name="Banfield J.F."/>
        </authorList>
    </citation>
    <scope>NUCLEOTIDE SEQUENCE</scope>
    <source>
        <strain evidence="11">NC_groundwater_1482_Ag_S-0.65um_47_24</strain>
    </source>
</reference>
<keyword evidence="6" id="KW-0560">Oxidoreductase</keyword>
<evidence type="ECO:0000259" key="10">
    <source>
        <dbReference type="Pfam" id="PF00724"/>
    </source>
</evidence>